<dbReference type="RefSeq" id="WP_377522416.1">
    <property type="nucleotide sequence ID" value="NZ_JBHTLD010000007.1"/>
</dbReference>
<proteinExistence type="predicted"/>
<sequence>MEIQERPKGYSAVGGRLPNPVVYRIGTLSAYVKATIHRADGNVISTLKVASRNGVALVDVSSFLRSQMQLSVPVGALTVEPAVGSSVAYYCTFEDAEGLVLDDSQNELYAVAAALPAGTSDYSGYTI</sequence>
<organism evidence="1 2">
    <name type="scientific">Pontibacter rugosus</name>
    <dbReference type="NCBI Taxonomy" id="1745966"/>
    <lineage>
        <taxon>Bacteria</taxon>
        <taxon>Pseudomonadati</taxon>
        <taxon>Bacteroidota</taxon>
        <taxon>Cytophagia</taxon>
        <taxon>Cytophagales</taxon>
        <taxon>Hymenobacteraceae</taxon>
        <taxon>Pontibacter</taxon>
    </lineage>
</organism>
<dbReference type="Proteomes" id="UP001597094">
    <property type="component" value="Unassembled WGS sequence"/>
</dbReference>
<name>A0ABW3SLV6_9BACT</name>
<keyword evidence="2" id="KW-1185">Reference proteome</keyword>
<protein>
    <submittedName>
        <fullName evidence="1">Uncharacterized protein</fullName>
    </submittedName>
</protein>
<gene>
    <name evidence="1" type="ORF">ACFQ2O_01705</name>
</gene>
<evidence type="ECO:0000313" key="1">
    <source>
        <dbReference type="EMBL" id="MFD1184902.1"/>
    </source>
</evidence>
<evidence type="ECO:0000313" key="2">
    <source>
        <dbReference type="Proteomes" id="UP001597094"/>
    </source>
</evidence>
<accession>A0ABW3SLV6</accession>
<reference evidence="2" key="1">
    <citation type="journal article" date="2019" name="Int. J. Syst. Evol. Microbiol.">
        <title>The Global Catalogue of Microorganisms (GCM) 10K type strain sequencing project: providing services to taxonomists for standard genome sequencing and annotation.</title>
        <authorList>
            <consortium name="The Broad Institute Genomics Platform"/>
            <consortium name="The Broad Institute Genome Sequencing Center for Infectious Disease"/>
            <person name="Wu L."/>
            <person name="Ma J."/>
        </authorList>
    </citation>
    <scope>NUCLEOTIDE SEQUENCE [LARGE SCALE GENOMIC DNA]</scope>
    <source>
        <strain evidence="2">JCM 31319</strain>
    </source>
</reference>
<comment type="caution">
    <text evidence="1">The sequence shown here is derived from an EMBL/GenBank/DDBJ whole genome shotgun (WGS) entry which is preliminary data.</text>
</comment>
<dbReference type="EMBL" id="JBHTLD010000007">
    <property type="protein sequence ID" value="MFD1184902.1"/>
    <property type="molecule type" value="Genomic_DNA"/>
</dbReference>